<feature type="domain" description="Cytidyltransferase-like" evidence="5">
    <location>
        <begin position="10"/>
        <end position="129"/>
    </location>
</feature>
<dbReference type="EMBL" id="UINC01008751">
    <property type="protein sequence ID" value="SVA39347.1"/>
    <property type="molecule type" value="Genomic_DNA"/>
</dbReference>
<keyword evidence="1" id="KW-0808">Transferase</keyword>
<proteinExistence type="predicted"/>
<dbReference type="CDD" id="cd00377">
    <property type="entry name" value="ICL_PEPM"/>
    <property type="match status" value="1"/>
</dbReference>
<dbReference type="InterPro" id="IPR040442">
    <property type="entry name" value="Pyrv_kinase-like_dom_sf"/>
</dbReference>
<dbReference type="InterPro" id="IPR039556">
    <property type="entry name" value="ICL/PEPM"/>
</dbReference>
<evidence type="ECO:0000256" key="3">
    <source>
        <dbReference type="ARBA" id="ARBA00023235"/>
    </source>
</evidence>
<dbReference type="Pfam" id="PF13714">
    <property type="entry name" value="PEP_mutase"/>
    <property type="match status" value="1"/>
</dbReference>
<dbReference type="InterPro" id="IPR015813">
    <property type="entry name" value="Pyrv/PenolPyrv_kinase-like_dom"/>
</dbReference>
<dbReference type="Gene3D" id="3.40.50.620">
    <property type="entry name" value="HUPs"/>
    <property type="match status" value="1"/>
</dbReference>
<protein>
    <recommendedName>
        <fullName evidence="4">phosphoenolpyruvate mutase</fullName>
        <ecNumber evidence="4">5.4.2.9</ecNumber>
    </recommendedName>
</protein>
<dbReference type="InterPro" id="IPR014729">
    <property type="entry name" value="Rossmann-like_a/b/a_fold"/>
</dbReference>
<dbReference type="PANTHER" id="PTHR43793">
    <property type="entry name" value="FAD SYNTHASE"/>
    <property type="match status" value="1"/>
</dbReference>
<dbReference type="InterPro" id="IPR012698">
    <property type="entry name" value="PEnolPyrv_PMutase_core"/>
</dbReference>
<dbReference type="InterPro" id="IPR004821">
    <property type="entry name" value="Cyt_trans-like"/>
</dbReference>
<dbReference type="NCBIfam" id="TIGR00125">
    <property type="entry name" value="cyt_tran_rel"/>
    <property type="match status" value="1"/>
</dbReference>
<evidence type="ECO:0000259" key="5">
    <source>
        <dbReference type="Pfam" id="PF01467"/>
    </source>
</evidence>
<dbReference type="SUPFAM" id="SSF51621">
    <property type="entry name" value="Phosphoenolpyruvate/pyruvate domain"/>
    <property type="match status" value="1"/>
</dbReference>
<evidence type="ECO:0000256" key="1">
    <source>
        <dbReference type="ARBA" id="ARBA00022679"/>
    </source>
</evidence>
<gene>
    <name evidence="6" type="ORF">METZ01_LOCUS92201</name>
</gene>
<dbReference type="AlphaFoldDB" id="A0A381VI71"/>
<dbReference type="SUPFAM" id="SSF52374">
    <property type="entry name" value="Nucleotidylyl transferase"/>
    <property type="match status" value="1"/>
</dbReference>
<dbReference type="Gene3D" id="3.20.20.60">
    <property type="entry name" value="Phosphoenolpyruvate-binding domains"/>
    <property type="match status" value="1"/>
</dbReference>
<evidence type="ECO:0000256" key="2">
    <source>
        <dbReference type="ARBA" id="ARBA00022695"/>
    </source>
</evidence>
<reference evidence="6" key="1">
    <citation type="submission" date="2018-05" db="EMBL/GenBank/DDBJ databases">
        <authorList>
            <person name="Lanie J.A."/>
            <person name="Ng W.-L."/>
            <person name="Kazmierczak K.M."/>
            <person name="Andrzejewski T.M."/>
            <person name="Davidsen T.M."/>
            <person name="Wayne K.J."/>
            <person name="Tettelin H."/>
            <person name="Glass J.I."/>
            <person name="Rusch D."/>
            <person name="Podicherti R."/>
            <person name="Tsui H.-C.T."/>
            <person name="Winkler M.E."/>
        </authorList>
    </citation>
    <scope>NUCLEOTIDE SEQUENCE</scope>
</reference>
<dbReference type="GO" id="GO:0050188">
    <property type="term" value="F:phosphoenolpyruvate mutase activity"/>
    <property type="evidence" value="ECO:0007669"/>
    <property type="project" value="UniProtKB-EC"/>
</dbReference>
<sequence>MNKQVYVGMSADLVHPGHLSIIETARNLGDVTIGLLTDEAIASYKRLPLMSYEQRKIVVENIKGVKSVIPQQTLDYLPNLLNLKPDYVVHGDDWKTGIQSEVRQRVIEVLSQWGGELVEPEYTPGISSTGLHEALKEIGTTPEIRLRRLRRLLESKPLIRVLEVHNGLTSLIVENTTAVRDERLLEFDAMWISSLTDSLAKGKPDIGFVDLTSRLGTIGEALEGTTKPMILDGDSGGHAEHFVFTVRTLERLGVGAVIIEDKEGLKQNSLHGTQVQQFQVDPNVFAHKISEGKRAQVTEDFAIVARIESLILKQGMDDAVQRAVTYIEAGADAVMIHSKESSPKEIFEFCDRYRLLPNRVPLVVAPTTYSAVTEAELQEAGVQVVIYANHLLRSAYPRMVEAATSILENGRALEAEDLCLPIPEVLSLMERPSQADG</sequence>
<organism evidence="6">
    <name type="scientific">marine metagenome</name>
    <dbReference type="NCBI Taxonomy" id="408172"/>
    <lineage>
        <taxon>unclassified sequences</taxon>
        <taxon>metagenomes</taxon>
        <taxon>ecological metagenomes</taxon>
    </lineage>
</organism>
<dbReference type="Pfam" id="PF01467">
    <property type="entry name" value="CTP_transf_like"/>
    <property type="match status" value="1"/>
</dbReference>
<dbReference type="PANTHER" id="PTHR43793:SF1">
    <property type="entry name" value="FAD SYNTHASE"/>
    <property type="match status" value="1"/>
</dbReference>
<evidence type="ECO:0000313" key="6">
    <source>
        <dbReference type="EMBL" id="SVA39347.1"/>
    </source>
</evidence>
<dbReference type="InterPro" id="IPR050385">
    <property type="entry name" value="Archaeal_FAD_synthase"/>
</dbReference>
<evidence type="ECO:0000256" key="4">
    <source>
        <dbReference type="ARBA" id="ARBA00024063"/>
    </source>
</evidence>
<accession>A0A381VI71</accession>
<dbReference type="EC" id="5.4.2.9" evidence="4"/>
<dbReference type="NCBIfam" id="TIGR02320">
    <property type="entry name" value="PEP_mutase"/>
    <property type="match status" value="1"/>
</dbReference>
<dbReference type="CDD" id="cd02170">
    <property type="entry name" value="cytidylyltransferase"/>
    <property type="match status" value="1"/>
</dbReference>
<name>A0A381VI71_9ZZZZ</name>
<dbReference type="GO" id="GO:0016779">
    <property type="term" value="F:nucleotidyltransferase activity"/>
    <property type="evidence" value="ECO:0007669"/>
    <property type="project" value="UniProtKB-KW"/>
</dbReference>
<keyword evidence="3" id="KW-0413">Isomerase</keyword>
<keyword evidence="2" id="KW-0548">Nucleotidyltransferase</keyword>